<dbReference type="Gene3D" id="3.40.50.410">
    <property type="entry name" value="von Willebrand factor, type A domain"/>
    <property type="match status" value="1"/>
</dbReference>
<comment type="caution">
    <text evidence="2">The sequence shown here is derived from an EMBL/GenBank/DDBJ whole genome shotgun (WGS) entry which is preliminary data.</text>
</comment>
<dbReference type="RefSeq" id="WP_284301799.1">
    <property type="nucleotide sequence ID" value="NZ_BSVA01000001.1"/>
</dbReference>
<sequence length="472" mass="49562">MIAAAGAAGVQPANAVRLGQGDLLSSLGEQGIDDLRACLASSDTLDAYYLVDSSGSMKKTDPGILRAELLANSLRELASLSEDVNVSYSLGFFSSRFTASIPWTAVTAGSISQETDRVTDAVRAQPASGGTDWQSAIAGAQTELQSSGRDGCKALIWLTDGGISVGNNTPETNATALNQLCGMPIRADGAPPVAGAGGVFNELRQAGTVVFGVMLRDNGVKDSQIEYVPYMRPLVEGEGEVAGSPVTCGEHPIPERFAHGVYLEASSADDLAVVFLRLGALVGGGTESPFAADGTFPVDAGIASFSIVTSSPEWTLHSPQGRAIDASTAEDSGFRLERSGGAARLISPLIEARDVGTWRWESASREADTLYYASGLRMQLDEPKTFLAGADNELSGRVLRDGSDRANLTDYRYELSLSVVTPAGVSEVNADRIDLDEEDGEFTFHYLATDASGVVTLQASSRVSAPCLRAFR</sequence>
<keyword evidence="3" id="KW-1185">Reference proteome</keyword>
<feature type="domain" description="VWFA" evidence="1">
    <location>
        <begin position="50"/>
        <end position="161"/>
    </location>
</feature>
<evidence type="ECO:0000313" key="3">
    <source>
        <dbReference type="Proteomes" id="UP001157069"/>
    </source>
</evidence>
<reference evidence="3" key="1">
    <citation type="journal article" date="2019" name="Int. J. Syst. Evol. Microbiol.">
        <title>The Global Catalogue of Microorganisms (GCM) 10K type strain sequencing project: providing services to taxonomists for standard genome sequencing and annotation.</title>
        <authorList>
            <consortium name="The Broad Institute Genomics Platform"/>
            <consortium name="The Broad Institute Genome Sequencing Center for Infectious Disease"/>
            <person name="Wu L."/>
            <person name="Ma J."/>
        </authorList>
    </citation>
    <scope>NUCLEOTIDE SEQUENCE [LARGE SCALE GENOMIC DNA]</scope>
    <source>
        <strain evidence="3">NBRC 108755</strain>
    </source>
</reference>
<dbReference type="InterPro" id="IPR002035">
    <property type="entry name" value="VWF_A"/>
</dbReference>
<dbReference type="EMBL" id="BSVA01000001">
    <property type="protein sequence ID" value="GMA93078.1"/>
    <property type="molecule type" value="Genomic_DNA"/>
</dbReference>
<organism evidence="2 3">
    <name type="scientific">Homoserinibacter gongjuensis</name>
    <dbReference type="NCBI Taxonomy" id="1162968"/>
    <lineage>
        <taxon>Bacteria</taxon>
        <taxon>Bacillati</taxon>
        <taxon>Actinomycetota</taxon>
        <taxon>Actinomycetes</taxon>
        <taxon>Micrococcales</taxon>
        <taxon>Microbacteriaceae</taxon>
        <taxon>Homoserinibacter</taxon>
    </lineage>
</organism>
<dbReference type="Pfam" id="PF13519">
    <property type="entry name" value="VWA_2"/>
    <property type="match status" value="1"/>
</dbReference>
<protein>
    <recommendedName>
        <fullName evidence="1">VWFA domain-containing protein</fullName>
    </recommendedName>
</protein>
<proteinExistence type="predicted"/>
<gene>
    <name evidence="2" type="ORF">GCM10025869_36070</name>
</gene>
<evidence type="ECO:0000259" key="1">
    <source>
        <dbReference type="Pfam" id="PF13519"/>
    </source>
</evidence>
<evidence type="ECO:0000313" key="2">
    <source>
        <dbReference type="EMBL" id="GMA93078.1"/>
    </source>
</evidence>
<dbReference type="SUPFAM" id="SSF53300">
    <property type="entry name" value="vWA-like"/>
    <property type="match status" value="1"/>
</dbReference>
<dbReference type="Proteomes" id="UP001157069">
    <property type="component" value="Unassembled WGS sequence"/>
</dbReference>
<dbReference type="InterPro" id="IPR036465">
    <property type="entry name" value="vWFA_dom_sf"/>
</dbReference>
<dbReference type="CDD" id="cd00198">
    <property type="entry name" value="vWFA"/>
    <property type="match status" value="1"/>
</dbReference>
<name>A0ABQ6K0H0_9MICO</name>
<accession>A0ABQ6K0H0</accession>